<reference evidence="1 2" key="1">
    <citation type="submission" date="2019-04" db="EMBL/GenBank/DDBJ databases">
        <title>Fungal friends and foes A comparative genomics study of 23 Aspergillus species from section Flavi.</title>
        <authorList>
            <consortium name="DOE Joint Genome Institute"/>
            <person name="Kjaerbolling I."/>
            <person name="Vesth T.C."/>
            <person name="Frisvad J.C."/>
            <person name="Nybo J.L."/>
            <person name="Theobald S."/>
            <person name="Kildgaard S."/>
            <person name="Petersen T.I."/>
            <person name="Kuo A."/>
            <person name="Sato A."/>
            <person name="Lyhne E.K."/>
            <person name="Kogle M.E."/>
            <person name="Wiebenga A."/>
            <person name="Kun R.S."/>
            <person name="Lubbers R.J."/>
            <person name="Makela M.R."/>
            <person name="Barry K."/>
            <person name="Chovatia M."/>
            <person name="Clum A."/>
            <person name="Daum C."/>
            <person name="Haridas S."/>
            <person name="He G."/>
            <person name="LaButti K."/>
            <person name="Lipzen A."/>
            <person name="Mondo S."/>
            <person name="Pangilinan J."/>
            <person name="Riley R."/>
            <person name="Salamov A."/>
            <person name="Simmons B.A."/>
            <person name="Magnuson J.K."/>
            <person name="Henrissat B."/>
            <person name="Mortensen U.H."/>
            <person name="Larsen T.O."/>
            <person name="De vries R.P."/>
            <person name="Grigoriev I.V."/>
            <person name="Machida M."/>
            <person name="Baker S.E."/>
            <person name="Andersen M.R."/>
        </authorList>
    </citation>
    <scope>NUCLEOTIDE SEQUENCE [LARGE SCALE GENOMIC DNA]</scope>
    <source>
        <strain evidence="1 2">CBS 117618</strain>
    </source>
</reference>
<dbReference type="AlphaFoldDB" id="A0A5N6E3Y4"/>
<organism evidence="1 2">
    <name type="scientific">Aspergillus parasiticus</name>
    <dbReference type="NCBI Taxonomy" id="5067"/>
    <lineage>
        <taxon>Eukaryota</taxon>
        <taxon>Fungi</taxon>
        <taxon>Dikarya</taxon>
        <taxon>Ascomycota</taxon>
        <taxon>Pezizomycotina</taxon>
        <taxon>Eurotiomycetes</taxon>
        <taxon>Eurotiomycetidae</taxon>
        <taxon>Eurotiales</taxon>
        <taxon>Aspergillaceae</taxon>
        <taxon>Aspergillus</taxon>
        <taxon>Aspergillus subgen. Circumdati</taxon>
    </lineage>
</organism>
<evidence type="ECO:0000313" key="1">
    <source>
        <dbReference type="EMBL" id="KAB8212282.1"/>
    </source>
</evidence>
<name>A0A5N6E3Y4_ASPPA</name>
<dbReference type="EMBL" id="ML734936">
    <property type="protein sequence ID" value="KAB8212282.1"/>
    <property type="molecule type" value="Genomic_DNA"/>
</dbReference>
<gene>
    <name evidence="1" type="ORF">BDV34DRAFT_218668</name>
</gene>
<sequence length="193" mass="21976">MAANQQRGDFEIRNVNPQHEVFVRFQIPSNGQSTRDANITQVTWNTTESDVASTIENYYNENKRNKPLWLEYNLRALQYAGVYKSKYLLPMQSQTGLDKDDVSVSLIVPRSIRRGNVEKVTAKPRDDWNDTQKNAAGFIIGLKGTLHPTDLVYTDMATLKDGIKEAKKTGWIVISANDTEGRWVTLRLEALKE</sequence>
<accession>A0A5N6E3Y4</accession>
<dbReference type="Proteomes" id="UP000326532">
    <property type="component" value="Unassembled WGS sequence"/>
</dbReference>
<dbReference type="VEuPathDB" id="FungiDB:BDV34DRAFT_218668"/>
<proteinExistence type="predicted"/>
<keyword evidence="2" id="KW-1185">Reference proteome</keyword>
<dbReference type="OMA" id="WIVISAN"/>
<protein>
    <submittedName>
        <fullName evidence="1">Uncharacterized protein</fullName>
    </submittedName>
</protein>
<evidence type="ECO:0000313" key="2">
    <source>
        <dbReference type="Proteomes" id="UP000326532"/>
    </source>
</evidence>